<feature type="compositionally biased region" description="Polar residues" evidence="1">
    <location>
        <begin position="302"/>
        <end position="311"/>
    </location>
</feature>
<accession>A0AAD2HHQ8</accession>
<feature type="compositionally biased region" description="Low complexity" evidence="1">
    <location>
        <begin position="704"/>
        <end position="720"/>
    </location>
</feature>
<feature type="region of interest" description="Disordered" evidence="1">
    <location>
        <begin position="183"/>
        <end position="318"/>
    </location>
</feature>
<feature type="region of interest" description="Disordered" evidence="1">
    <location>
        <begin position="98"/>
        <end position="142"/>
    </location>
</feature>
<feature type="compositionally biased region" description="Basic and acidic residues" evidence="1">
    <location>
        <begin position="685"/>
        <end position="698"/>
    </location>
</feature>
<feature type="compositionally biased region" description="Basic and acidic residues" evidence="1">
    <location>
        <begin position="228"/>
        <end position="251"/>
    </location>
</feature>
<evidence type="ECO:0000313" key="2">
    <source>
        <dbReference type="EMBL" id="CAK5274337.1"/>
    </source>
</evidence>
<feature type="region of interest" description="Disordered" evidence="1">
    <location>
        <begin position="743"/>
        <end position="771"/>
    </location>
</feature>
<keyword evidence="3" id="KW-1185">Reference proteome</keyword>
<sequence length="788" mass="86042">MTTAEVLIRPTARAAPLYHFTERDPFVGTETSTTIAPPAAQPRGENDVFDGFSDMLERFGGFSCDEPQLYALKKKNADYKRDYPQEAGSSSRIACNITLNGPRGGSPPAYPALSTGAAGQDEDDEDSGDCEEEDGEEEDEDEVEIIIHTNDGDQRSHLPQISGSTLISNTDITAQALRISPAQYGSTYPGGKGKPKAVNYYDQPVSHPFQPSAVENEEDSGDQSEVATEPKHPVEKDREQNFPKPPERWIDEDYDGENDMDEDTTPDAQKPVSILERPVDPGQGGQSLPFASKMHEGLPNAAQPSQPSAVFQDSAKPPASQMLDSKTVLESPPVFGSLAAFSGGRVPQEEDEALADAFLAEIHAILDQQSCSETIMNSAACMPQTSGSIVESAPQPLGLGMQALESAPRSLGPASLQLIGPEPQPFAAAVGKLGPLPQSQVPQPSDEICYDTLAVSSQHEDMSPIANQFRPVVHIYNPAGPSTDPFLNPPEELDGNFLPTPLQPSLKLDAPVPNHPFVIPLEGARTGPFTILSQDHDPWNPPGLWNQSLAASDPIVEKQEHMALQPPQELFQQPQQLSEQQQFEQYRSHHRPTFLEPAPISHSSLTIFALLDAEVKWSHSRPVSLGKRPYSIVPAAVSEYEWRREALRQSQVSLVSEEPAPKKRCLATFIPKASTRPVGRRARKSKTDIKIARHEQRELSPAPSFSSRSTVYSSSTTASSRGDCKVAHADETVNPCVHVSPPYSALRRLAPPPTSASRLRNLRRPERQQQSNDLLTFALKSVSSWWSR</sequence>
<feature type="compositionally biased region" description="Acidic residues" evidence="1">
    <location>
        <begin position="120"/>
        <end position="142"/>
    </location>
</feature>
<dbReference type="Proteomes" id="UP001295794">
    <property type="component" value="Unassembled WGS sequence"/>
</dbReference>
<comment type="caution">
    <text evidence="2">The sequence shown here is derived from an EMBL/GenBank/DDBJ whole genome shotgun (WGS) entry which is preliminary data.</text>
</comment>
<organism evidence="2 3">
    <name type="scientific">Mycena citricolor</name>
    <dbReference type="NCBI Taxonomy" id="2018698"/>
    <lineage>
        <taxon>Eukaryota</taxon>
        <taxon>Fungi</taxon>
        <taxon>Dikarya</taxon>
        <taxon>Basidiomycota</taxon>
        <taxon>Agaricomycotina</taxon>
        <taxon>Agaricomycetes</taxon>
        <taxon>Agaricomycetidae</taxon>
        <taxon>Agaricales</taxon>
        <taxon>Marasmiineae</taxon>
        <taxon>Mycenaceae</taxon>
        <taxon>Mycena</taxon>
    </lineage>
</organism>
<evidence type="ECO:0000313" key="3">
    <source>
        <dbReference type="Proteomes" id="UP001295794"/>
    </source>
</evidence>
<reference evidence="2" key="1">
    <citation type="submission" date="2023-11" db="EMBL/GenBank/DDBJ databases">
        <authorList>
            <person name="De Vega J J."/>
            <person name="De Vega J J."/>
        </authorList>
    </citation>
    <scope>NUCLEOTIDE SEQUENCE</scope>
</reference>
<feature type="region of interest" description="Disordered" evidence="1">
    <location>
        <begin position="676"/>
        <end position="723"/>
    </location>
</feature>
<dbReference type="EMBL" id="CAVNYO010000401">
    <property type="protein sequence ID" value="CAK5274337.1"/>
    <property type="molecule type" value="Genomic_DNA"/>
</dbReference>
<feature type="compositionally biased region" description="Acidic residues" evidence="1">
    <location>
        <begin position="252"/>
        <end position="265"/>
    </location>
</feature>
<protein>
    <submittedName>
        <fullName evidence="2">Uncharacterized protein</fullName>
    </submittedName>
</protein>
<proteinExistence type="predicted"/>
<gene>
    <name evidence="2" type="ORF">MYCIT1_LOCUS21474</name>
</gene>
<name>A0AAD2HHQ8_9AGAR</name>
<evidence type="ECO:0000256" key="1">
    <source>
        <dbReference type="SAM" id="MobiDB-lite"/>
    </source>
</evidence>
<dbReference type="AlphaFoldDB" id="A0AAD2HHQ8"/>